<name>A0A644VSA6_9ZZZZ</name>
<dbReference type="Pfam" id="PF08786">
    <property type="entry name" value="DcrB"/>
    <property type="match status" value="1"/>
</dbReference>
<protein>
    <recommendedName>
        <fullName evidence="2">PsbP C-terminal domain-containing protein</fullName>
    </recommendedName>
</protein>
<dbReference type="InterPro" id="IPR016123">
    <property type="entry name" value="Mog1/PsbP_a/b/a-sand"/>
</dbReference>
<evidence type="ECO:0008006" key="2">
    <source>
        <dbReference type="Google" id="ProtNLM"/>
    </source>
</evidence>
<dbReference type="PROSITE" id="PS51257">
    <property type="entry name" value="PROKAR_LIPOPROTEIN"/>
    <property type="match status" value="1"/>
</dbReference>
<accession>A0A644VSA6</accession>
<dbReference type="SUPFAM" id="SSF55724">
    <property type="entry name" value="Mog1p/PsbP-like"/>
    <property type="match status" value="1"/>
</dbReference>
<proteinExistence type="predicted"/>
<dbReference type="Gene3D" id="3.40.1000.10">
    <property type="entry name" value="Mog1/PsbP, alpha/beta/alpha sandwich"/>
    <property type="match status" value="1"/>
</dbReference>
<reference evidence="1" key="1">
    <citation type="submission" date="2019-08" db="EMBL/GenBank/DDBJ databases">
        <authorList>
            <person name="Kucharzyk K."/>
            <person name="Murdoch R.W."/>
            <person name="Higgins S."/>
            <person name="Loffler F."/>
        </authorList>
    </citation>
    <scope>NUCLEOTIDE SEQUENCE</scope>
</reference>
<dbReference type="InterPro" id="IPR014894">
    <property type="entry name" value="DcrB/EagT6"/>
</dbReference>
<dbReference type="EMBL" id="VSSQ01000422">
    <property type="protein sequence ID" value="MPL94284.1"/>
    <property type="molecule type" value="Genomic_DNA"/>
</dbReference>
<sequence length="159" mass="17703">MKKLTVISLILFAGCIAFAQQKKSSITVSLPEGWTKVEGSVLEHQYLKDGASFMIKEETLLNGKSLNDAVTIAKQQISQYFKDYKLLKEDGVKVDGKDAKSIVYSYSVQAGKMHLQMQMQTIYVMVNGKCQTVSFGSVSKQFDSLASDIELIIKSIKFN</sequence>
<dbReference type="AlphaFoldDB" id="A0A644VSA6"/>
<comment type="caution">
    <text evidence="1">The sequence shown here is derived from an EMBL/GenBank/DDBJ whole genome shotgun (WGS) entry which is preliminary data.</text>
</comment>
<organism evidence="1">
    <name type="scientific">bioreactor metagenome</name>
    <dbReference type="NCBI Taxonomy" id="1076179"/>
    <lineage>
        <taxon>unclassified sequences</taxon>
        <taxon>metagenomes</taxon>
        <taxon>ecological metagenomes</taxon>
    </lineage>
</organism>
<gene>
    <name evidence="1" type="ORF">SDC9_40436</name>
</gene>
<evidence type="ECO:0000313" key="1">
    <source>
        <dbReference type="EMBL" id="MPL94284.1"/>
    </source>
</evidence>